<sequence length="128" mass="14501">MLHAVNRKQCPFCAKESSNFQLTLPLLIYLREASNHSESAFRMYKHPPALITTCIVPSTPRHANSRNHRKLKIEIAGIWGEKILPPAMDPHITKDWQTFTKPGDVIMYVNEPGPPGGRRVTLSVLMSR</sequence>
<gene>
    <name evidence="1" type="ORF">CEXT_505841</name>
</gene>
<dbReference type="EMBL" id="BPLR01002176">
    <property type="protein sequence ID" value="GIX70960.1"/>
    <property type="molecule type" value="Genomic_DNA"/>
</dbReference>
<comment type="caution">
    <text evidence="1">The sequence shown here is derived from an EMBL/GenBank/DDBJ whole genome shotgun (WGS) entry which is preliminary data.</text>
</comment>
<proteinExistence type="predicted"/>
<accession>A0AAV4MF97</accession>
<dbReference type="Proteomes" id="UP001054945">
    <property type="component" value="Unassembled WGS sequence"/>
</dbReference>
<keyword evidence="2" id="KW-1185">Reference proteome</keyword>
<evidence type="ECO:0000313" key="1">
    <source>
        <dbReference type="EMBL" id="GIX70960.1"/>
    </source>
</evidence>
<name>A0AAV4MF97_CAEEX</name>
<reference evidence="1 2" key="1">
    <citation type="submission" date="2021-06" db="EMBL/GenBank/DDBJ databases">
        <title>Caerostris extrusa draft genome.</title>
        <authorList>
            <person name="Kono N."/>
            <person name="Arakawa K."/>
        </authorList>
    </citation>
    <scope>NUCLEOTIDE SEQUENCE [LARGE SCALE GENOMIC DNA]</scope>
</reference>
<organism evidence="1 2">
    <name type="scientific">Caerostris extrusa</name>
    <name type="common">Bark spider</name>
    <name type="synonym">Caerostris bankana</name>
    <dbReference type="NCBI Taxonomy" id="172846"/>
    <lineage>
        <taxon>Eukaryota</taxon>
        <taxon>Metazoa</taxon>
        <taxon>Ecdysozoa</taxon>
        <taxon>Arthropoda</taxon>
        <taxon>Chelicerata</taxon>
        <taxon>Arachnida</taxon>
        <taxon>Araneae</taxon>
        <taxon>Araneomorphae</taxon>
        <taxon>Entelegynae</taxon>
        <taxon>Araneoidea</taxon>
        <taxon>Araneidae</taxon>
        <taxon>Caerostris</taxon>
    </lineage>
</organism>
<dbReference type="AlphaFoldDB" id="A0AAV4MF97"/>
<evidence type="ECO:0000313" key="2">
    <source>
        <dbReference type="Proteomes" id="UP001054945"/>
    </source>
</evidence>
<protein>
    <submittedName>
        <fullName evidence="1">Uncharacterized protein</fullName>
    </submittedName>
</protein>